<dbReference type="PANTHER" id="PTHR30414">
    <property type="entry name" value="MINICONDUCTANCE MECHANOSENSITIVE CHANNEL YBDG"/>
    <property type="match status" value="1"/>
</dbReference>
<name>A0A7D5HGC9_9PSED</name>
<keyword evidence="3" id="KW-1185">Reference proteome</keyword>
<keyword evidence="1" id="KW-0472">Membrane</keyword>
<proteinExistence type="predicted"/>
<dbReference type="RefSeq" id="WP_176570657.1">
    <property type="nucleotide sequence ID" value="NZ_CP056030.1"/>
</dbReference>
<dbReference type="GO" id="GO:0071470">
    <property type="term" value="P:cellular response to osmotic stress"/>
    <property type="evidence" value="ECO:0007669"/>
    <property type="project" value="InterPro"/>
</dbReference>
<accession>A0A7D5HGC9</accession>
<dbReference type="Proteomes" id="UP000509568">
    <property type="component" value="Chromosome"/>
</dbReference>
<sequence length="216" mass="24718">MWLVELSRDNYLGYVTGLFGVAVLLSMLSYFIVSRVPTKTFITDSYTNWQPMFSSEGRRIMRSFYVDQSSIAFFDRPLLESIESVIYVKDSLHHEIEAMLAAQSLKQLMFDGVTNLGLFRRHLVAHLKARTDINQNMYLVVRQLAPTANGLPIEIYCFSQSTDWVDYEEVQASIFEYVFAVASYFDLTIFQSPSGRDIHALAREPRAAKVAARRSA</sequence>
<organism evidence="2 3">
    <name type="scientific">Pseudomonas eucalypticola</name>
    <dbReference type="NCBI Taxonomy" id="2599595"/>
    <lineage>
        <taxon>Bacteria</taxon>
        <taxon>Pseudomonadati</taxon>
        <taxon>Pseudomonadota</taxon>
        <taxon>Gammaproteobacteria</taxon>
        <taxon>Pseudomonadales</taxon>
        <taxon>Pseudomonadaceae</taxon>
        <taxon>Pseudomonas</taxon>
    </lineage>
</organism>
<keyword evidence="1" id="KW-0812">Transmembrane</keyword>
<evidence type="ECO:0000313" key="2">
    <source>
        <dbReference type="EMBL" id="QKZ04526.1"/>
    </source>
</evidence>
<gene>
    <name evidence="2" type="ORF">HWQ56_12330</name>
</gene>
<dbReference type="KEGG" id="pez:HWQ56_12330"/>
<evidence type="ECO:0000256" key="1">
    <source>
        <dbReference type="SAM" id="Phobius"/>
    </source>
</evidence>
<feature type="transmembrane region" description="Helical" evidence="1">
    <location>
        <begin position="12"/>
        <end position="33"/>
    </location>
</feature>
<protein>
    <submittedName>
        <fullName evidence="2">Mechanosensitive ion channel</fullName>
    </submittedName>
</protein>
<evidence type="ECO:0000313" key="3">
    <source>
        <dbReference type="Proteomes" id="UP000509568"/>
    </source>
</evidence>
<dbReference type="EMBL" id="CP056030">
    <property type="protein sequence ID" value="QKZ04526.1"/>
    <property type="molecule type" value="Genomic_DNA"/>
</dbReference>
<keyword evidence="1" id="KW-1133">Transmembrane helix</keyword>
<reference evidence="2 3" key="1">
    <citation type="submission" date="2020-06" db="EMBL/GenBank/DDBJ databases">
        <title>Pseudomonas eucalypticola sp. nov., an endophyte of Eucalyptus dunnii leaves with biocontrol ability of eucalyptus leaf blight.</title>
        <authorList>
            <person name="Liu Y."/>
            <person name="Song Z."/>
            <person name="Zeng H."/>
            <person name="Lu M."/>
            <person name="Wang X."/>
            <person name="Lian X."/>
            <person name="Zhang Q."/>
        </authorList>
    </citation>
    <scope>NUCLEOTIDE SEQUENCE [LARGE SCALE GENOMIC DNA]</scope>
    <source>
        <strain evidence="2 3">NP-1</strain>
    </source>
</reference>
<dbReference type="AlphaFoldDB" id="A0A7D5HGC9"/>
<dbReference type="InterPro" id="IPR030192">
    <property type="entry name" value="YbdG"/>
</dbReference>
<dbReference type="PANTHER" id="PTHR30414:SF0">
    <property type="entry name" value="MINICONDUCTANCE MECHANOSENSITIVE CHANNEL YBDG"/>
    <property type="match status" value="1"/>
</dbReference>
<dbReference type="GO" id="GO:0008381">
    <property type="term" value="F:mechanosensitive monoatomic ion channel activity"/>
    <property type="evidence" value="ECO:0007669"/>
    <property type="project" value="InterPro"/>
</dbReference>
<dbReference type="GO" id="GO:0005886">
    <property type="term" value="C:plasma membrane"/>
    <property type="evidence" value="ECO:0007669"/>
    <property type="project" value="TreeGrafter"/>
</dbReference>